<protein>
    <submittedName>
        <fullName evidence="3">Glycosyltransferase</fullName>
    </submittedName>
</protein>
<dbReference type="AlphaFoldDB" id="A0A6I6GPX8"/>
<feature type="domain" description="Glycosyl transferase family 1" evidence="1">
    <location>
        <begin position="160"/>
        <end position="307"/>
    </location>
</feature>
<dbReference type="PANTHER" id="PTHR45947">
    <property type="entry name" value="SULFOQUINOVOSYL TRANSFERASE SQD2"/>
    <property type="match status" value="1"/>
</dbReference>
<dbReference type="RefSeq" id="WP_157480207.1">
    <property type="nucleotide sequence ID" value="NZ_CP046566.1"/>
</dbReference>
<feature type="domain" description="Glycosyltransferase subfamily 4-like N-terminal" evidence="2">
    <location>
        <begin position="15"/>
        <end position="140"/>
    </location>
</feature>
<keyword evidence="4" id="KW-1185">Reference proteome</keyword>
<dbReference type="InterPro" id="IPR050194">
    <property type="entry name" value="Glycosyltransferase_grp1"/>
</dbReference>
<organism evidence="3 4">
    <name type="scientific">Phnomibacter ginsenosidimutans</name>
    <dbReference type="NCBI Taxonomy" id="2676868"/>
    <lineage>
        <taxon>Bacteria</taxon>
        <taxon>Pseudomonadati</taxon>
        <taxon>Bacteroidota</taxon>
        <taxon>Chitinophagia</taxon>
        <taxon>Chitinophagales</taxon>
        <taxon>Chitinophagaceae</taxon>
        <taxon>Phnomibacter</taxon>
    </lineage>
</organism>
<dbReference type="GO" id="GO:0016757">
    <property type="term" value="F:glycosyltransferase activity"/>
    <property type="evidence" value="ECO:0007669"/>
    <property type="project" value="InterPro"/>
</dbReference>
<evidence type="ECO:0000259" key="2">
    <source>
        <dbReference type="Pfam" id="PF13439"/>
    </source>
</evidence>
<dbReference type="KEGG" id="fls:GLV81_17820"/>
<dbReference type="InterPro" id="IPR001296">
    <property type="entry name" value="Glyco_trans_1"/>
</dbReference>
<dbReference type="Pfam" id="PF00534">
    <property type="entry name" value="Glycos_transf_1"/>
    <property type="match status" value="1"/>
</dbReference>
<dbReference type="EMBL" id="CP046566">
    <property type="protein sequence ID" value="QGW29728.1"/>
    <property type="molecule type" value="Genomic_DNA"/>
</dbReference>
<accession>A0A6I6GPX8</accession>
<gene>
    <name evidence="3" type="ORF">GLV81_17820</name>
</gene>
<keyword evidence="3" id="KW-0808">Transferase</keyword>
<dbReference type="SUPFAM" id="SSF53756">
    <property type="entry name" value="UDP-Glycosyltransferase/glycogen phosphorylase"/>
    <property type="match status" value="1"/>
</dbReference>
<evidence type="ECO:0000313" key="3">
    <source>
        <dbReference type="EMBL" id="QGW29728.1"/>
    </source>
</evidence>
<dbReference type="Gene3D" id="3.40.50.2000">
    <property type="entry name" value="Glycogen Phosphorylase B"/>
    <property type="match status" value="2"/>
</dbReference>
<name>A0A6I6GPX8_9BACT</name>
<sequence>MNIVLYSPRFYPLLGGLERVTMAWATYWQQQGHTVTVITHTPNPQPDNCTYRILRQPSLWQQWQAMRRADVVLMLNISLKGLPLVWLAGKPLFISHHTLLTDGDYARQWRQQLKRFICNRFARLNICCSHYVARSLRRTVVVHSPYDANLFQPGSGDRNPGSILFVGRLVSDKGIHTLLEAAARLQQQGLPFQLSIAGDGPLCEELQAFSNTQQLTQIQWLGAIDQPRLVRHMQLHQLVVVPSLVEPFGTVVPEALACGCTVICSNSGGLPEAAGGWATMVPAGDAAALTSAIQAALLSPNKPAATAAIAAHLQGLTVPASADALLRAIQQHL</sequence>
<dbReference type="PANTHER" id="PTHR45947:SF13">
    <property type="entry name" value="TRANSFERASE"/>
    <property type="match status" value="1"/>
</dbReference>
<evidence type="ECO:0000313" key="4">
    <source>
        <dbReference type="Proteomes" id="UP000426027"/>
    </source>
</evidence>
<dbReference type="InterPro" id="IPR028098">
    <property type="entry name" value="Glyco_trans_4-like_N"/>
</dbReference>
<reference evidence="3 4" key="1">
    <citation type="submission" date="2019-11" db="EMBL/GenBank/DDBJ databases">
        <authorList>
            <person name="Im W.T."/>
        </authorList>
    </citation>
    <scope>NUCLEOTIDE SEQUENCE [LARGE SCALE GENOMIC DNA]</scope>
    <source>
        <strain evidence="3 4">SB-02</strain>
    </source>
</reference>
<evidence type="ECO:0000259" key="1">
    <source>
        <dbReference type="Pfam" id="PF00534"/>
    </source>
</evidence>
<dbReference type="Proteomes" id="UP000426027">
    <property type="component" value="Chromosome"/>
</dbReference>
<proteinExistence type="predicted"/>
<dbReference type="CDD" id="cd03801">
    <property type="entry name" value="GT4_PimA-like"/>
    <property type="match status" value="1"/>
</dbReference>
<dbReference type="Pfam" id="PF13439">
    <property type="entry name" value="Glyco_transf_4"/>
    <property type="match status" value="1"/>
</dbReference>